<accession>A0A8D8KIS7</accession>
<evidence type="ECO:0000256" key="1">
    <source>
        <dbReference type="SAM" id="MobiDB-lite"/>
    </source>
</evidence>
<proteinExistence type="predicted"/>
<evidence type="ECO:0000313" key="2">
    <source>
        <dbReference type="EMBL" id="CAG6593039.1"/>
    </source>
</evidence>
<feature type="compositionally biased region" description="Basic and acidic residues" evidence="1">
    <location>
        <begin position="266"/>
        <end position="287"/>
    </location>
</feature>
<protein>
    <submittedName>
        <fullName evidence="2">(northern house mosquito) hypothetical protein</fullName>
    </submittedName>
</protein>
<dbReference type="EMBL" id="HBUE01223830">
    <property type="protein sequence ID" value="CAG6540968.1"/>
    <property type="molecule type" value="Transcribed_RNA"/>
</dbReference>
<sequence>MFLKVRRVFVRVGRKIRIFKGELQLRFQHLLLHICQQRVQVVLVKPTRFMSLLIVRLIVILQLLILNQILQDPLVVDKLHPDVKSHIGLLNAPRANLRRQRPVYPQPDPSDRKNHIRQRRVVQLRPQWQQIRLLLQTNPTKQRPQLHLLHHRRHNRPRRRQLGLHHLPRRLIRHHHVIPLQILHLFPIPVVFLLRPKHHRNRPLQQTTRSRQLRVQKVRRTDVLVPPPEPVRVSDPHKLDPLGAQRLVRRERVIAGGPPVGARLRVPTDDDAAARRGHREIRAGKTG</sequence>
<feature type="region of interest" description="Disordered" evidence="1">
    <location>
        <begin position="258"/>
        <end position="287"/>
    </location>
</feature>
<name>A0A8D8KIS7_CULPI</name>
<organism evidence="2">
    <name type="scientific">Culex pipiens</name>
    <name type="common">House mosquito</name>
    <dbReference type="NCBI Taxonomy" id="7175"/>
    <lineage>
        <taxon>Eukaryota</taxon>
        <taxon>Metazoa</taxon>
        <taxon>Ecdysozoa</taxon>
        <taxon>Arthropoda</taxon>
        <taxon>Hexapoda</taxon>
        <taxon>Insecta</taxon>
        <taxon>Pterygota</taxon>
        <taxon>Neoptera</taxon>
        <taxon>Endopterygota</taxon>
        <taxon>Diptera</taxon>
        <taxon>Nematocera</taxon>
        <taxon>Culicoidea</taxon>
        <taxon>Culicidae</taxon>
        <taxon>Culicinae</taxon>
        <taxon>Culicini</taxon>
        <taxon>Culex</taxon>
        <taxon>Culex</taxon>
    </lineage>
</organism>
<dbReference type="EMBL" id="HBUE01330499">
    <property type="protein sequence ID" value="CAG6593039.1"/>
    <property type="molecule type" value="Transcribed_RNA"/>
</dbReference>
<dbReference type="AlphaFoldDB" id="A0A8D8KIS7"/>
<reference evidence="2" key="1">
    <citation type="submission" date="2021-05" db="EMBL/GenBank/DDBJ databases">
        <authorList>
            <person name="Alioto T."/>
            <person name="Alioto T."/>
            <person name="Gomez Garrido J."/>
        </authorList>
    </citation>
    <scope>NUCLEOTIDE SEQUENCE</scope>
</reference>